<protein>
    <recommendedName>
        <fullName evidence="4">Hemopexin</fullName>
    </recommendedName>
</protein>
<dbReference type="InterPro" id="IPR018487">
    <property type="entry name" value="Hemopexin-like_repeat"/>
</dbReference>
<dbReference type="SUPFAM" id="SSF50923">
    <property type="entry name" value="Hemopexin-like domain"/>
    <property type="match status" value="2"/>
</dbReference>
<name>A0A8C0HGM8_CHEAB</name>
<dbReference type="SMART" id="SM00120">
    <property type="entry name" value="HX"/>
    <property type="match status" value="2"/>
</dbReference>
<dbReference type="Gene3D" id="2.110.10.10">
    <property type="entry name" value="Hemopexin-like domain"/>
    <property type="match status" value="2"/>
</dbReference>
<dbReference type="InterPro" id="IPR036375">
    <property type="entry name" value="Hemopexin-like_dom_sf"/>
</dbReference>
<proteinExistence type="predicted"/>
<evidence type="ECO:0000313" key="3">
    <source>
        <dbReference type="Proteomes" id="UP000694404"/>
    </source>
</evidence>
<evidence type="ECO:0008006" key="4">
    <source>
        <dbReference type="Google" id="ProtNLM"/>
    </source>
</evidence>
<dbReference type="Pfam" id="PF00045">
    <property type="entry name" value="Hemopexin"/>
    <property type="match status" value="1"/>
</dbReference>
<organism evidence="2 3">
    <name type="scientific">Chelonoidis abingdonii</name>
    <name type="common">Abingdon island giant tortoise</name>
    <name type="synonym">Testudo abingdonii</name>
    <dbReference type="NCBI Taxonomy" id="106734"/>
    <lineage>
        <taxon>Eukaryota</taxon>
        <taxon>Metazoa</taxon>
        <taxon>Chordata</taxon>
        <taxon>Craniata</taxon>
        <taxon>Vertebrata</taxon>
        <taxon>Euteleostomi</taxon>
        <taxon>Archelosauria</taxon>
        <taxon>Testudinata</taxon>
        <taxon>Testudines</taxon>
        <taxon>Cryptodira</taxon>
        <taxon>Durocryptodira</taxon>
        <taxon>Testudinoidea</taxon>
        <taxon>Testudinidae</taxon>
        <taxon>Chelonoidis</taxon>
    </lineage>
</organism>
<dbReference type="GeneTree" id="ENSGT01030000237177"/>
<accession>A0A8C0HGM8</accession>
<dbReference type="PROSITE" id="PS51642">
    <property type="entry name" value="HEMOPEXIN_2"/>
    <property type="match status" value="2"/>
</dbReference>
<reference evidence="2" key="1">
    <citation type="submission" date="2025-08" db="UniProtKB">
        <authorList>
            <consortium name="Ensembl"/>
        </authorList>
    </citation>
    <scope>IDENTIFICATION</scope>
</reference>
<dbReference type="OMA" id="QEIMMAD"/>
<feature type="repeat" description="Hemopexin" evidence="1">
    <location>
        <begin position="273"/>
        <end position="320"/>
    </location>
</feature>
<sequence length="409" mass="43686">LCPGASPVGLVAGGLGSSRGAGWGGAPQPPVLHWTVLSSPEAASRCADEGGFDAITLDEHGVMLFFRGVHVWKGFHGPAQLINATWPEIQGPVDAALRIHHTASPGVHDNVYLFQVPRGGRQAGALWRAGLHRAAPGPRAEPPTPHRLPLSGHSLELPSPHQPPCLVTPWSPPALHRPPALVWMLPGVPPHRPLLSWGQTPAPRCDRDILAMVQGWGQPLLSAPAAASSPPSPGQPCRAACSRPALGGQYFRLDSKRDGWHSWPLNHTWQELSGQVDSAFSWDNKLYLIQGSQVYIYRVGPGYTLVQGYPRGLQEELGFTGADATFTCPHSAELFVIKGASWAARSSDQSRGLGEPGLLGSLLARGGGGWLHLFHGNTMYHYASVVELTKSPKPSPPQNVTAVLFGCPH</sequence>
<keyword evidence="3" id="KW-1185">Reference proteome</keyword>
<dbReference type="Ensembl" id="ENSCABT00000020528.1">
    <property type="protein sequence ID" value="ENSCABP00000018742.1"/>
    <property type="gene ID" value="ENSCABG00000013846.1"/>
</dbReference>
<reference evidence="2" key="2">
    <citation type="submission" date="2025-09" db="UniProtKB">
        <authorList>
            <consortium name="Ensembl"/>
        </authorList>
    </citation>
    <scope>IDENTIFICATION</scope>
</reference>
<dbReference type="AlphaFoldDB" id="A0A8C0HGM8"/>
<evidence type="ECO:0000313" key="2">
    <source>
        <dbReference type="Ensembl" id="ENSCABP00000018742.1"/>
    </source>
</evidence>
<evidence type="ECO:0000256" key="1">
    <source>
        <dbReference type="PROSITE-ProRule" id="PRU01011"/>
    </source>
</evidence>
<dbReference type="Proteomes" id="UP000694404">
    <property type="component" value="Unplaced"/>
</dbReference>
<feature type="repeat" description="Hemopexin" evidence="1">
    <location>
        <begin position="49"/>
        <end position="89"/>
    </location>
</feature>